<dbReference type="Pfam" id="PF06152">
    <property type="entry name" value="Phage_min_cap2"/>
    <property type="match status" value="1"/>
</dbReference>
<dbReference type="EMBL" id="JABWCS010000215">
    <property type="protein sequence ID" value="NUU62689.1"/>
    <property type="molecule type" value="Genomic_DNA"/>
</dbReference>
<comment type="caution">
    <text evidence="1">The sequence shown here is derived from an EMBL/GenBank/DDBJ whole genome shotgun (WGS) entry which is preliminary data.</text>
</comment>
<name>A0A850ESJ3_9BACL</name>
<dbReference type="Proteomes" id="UP000564806">
    <property type="component" value="Unassembled WGS sequence"/>
</dbReference>
<dbReference type="RefSeq" id="WP_175373138.1">
    <property type="nucleotide sequence ID" value="NZ_JABWCS010000215.1"/>
</dbReference>
<reference evidence="1" key="1">
    <citation type="submission" date="2020-06" db="EMBL/GenBank/DDBJ databases">
        <title>Paenibacillus sp. nov., isolated from soil.</title>
        <authorList>
            <person name="Seo Y.L."/>
        </authorList>
    </citation>
    <scope>NUCLEOTIDE SEQUENCE [LARGE SCALE GENOMIC DNA]</scope>
    <source>
        <strain evidence="1">JW14</strain>
    </source>
</reference>
<evidence type="ECO:0000313" key="2">
    <source>
        <dbReference type="Proteomes" id="UP000564806"/>
    </source>
</evidence>
<protein>
    <submittedName>
        <fullName evidence="1">Minor capsid protein</fullName>
    </submittedName>
</protein>
<dbReference type="InterPro" id="IPR009319">
    <property type="entry name" value="Phage_A118_VSP1"/>
</dbReference>
<keyword evidence="2" id="KW-1185">Reference proteome</keyword>
<dbReference type="GO" id="GO:0005198">
    <property type="term" value="F:structural molecule activity"/>
    <property type="evidence" value="ECO:0007669"/>
    <property type="project" value="InterPro"/>
</dbReference>
<gene>
    <name evidence="1" type="ORF">HPT30_20285</name>
</gene>
<proteinExistence type="predicted"/>
<organism evidence="1 2">
    <name type="scientific">Paenibacillus agri</name>
    <dbReference type="NCBI Taxonomy" id="2744309"/>
    <lineage>
        <taxon>Bacteria</taxon>
        <taxon>Bacillati</taxon>
        <taxon>Bacillota</taxon>
        <taxon>Bacilli</taxon>
        <taxon>Bacillales</taxon>
        <taxon>Paenibacillaceae</taxon>
        <taxon>Paenibacillus</taxon>
    </lineage>
</organism>
<evidence type="ECO:0000313" key="1">
    <source>
        <dbReference type="EMBL" id="NUU62689.1"/>
    </source>
</evidence>
<sequence length="353" mass="39507">MATTEELIAMYVQTDERLRALVDQLRDGNISSHRKQQLLLQVDVIIAELTSDAGQGLADLIGTEYRSGAAVAVEQIVAAGIAREALDVTVKAIMHQGAAQAISDEGFYSILEASEHMSRDAKQRIEDAVRIANEQSFMQGVSRRQATQNAVALVNKQGITGMVAKNGARIPADKYMAGVVQYHQRKAHVTGVENMATQNDHDLVYINFVGITCPVCAVYQGRVYSISGDDSRFPKLEFRPPYHSHCVHSMSVWLEEFTPAAEVEQMIIASNRPFKDNRTVANMKRYNELQQEKSRKNATRKQWIRYKAVLPEDTPDLRQFASHKVRGTAKYVELQELYRKVNIEIKKAGEPSG</sequence>
<dbReference type="AlphaFoldDB" id="A0A850ESJ3"/>
<accession>A0A850ESJ3</accession>